<evidence type="ECO:0000313" key="6">
    <source>
        <dbReference type="EMBL" id="CAH0535471.1"/>
    </source>
</evidence>
<dbReference type="PROSITE" id="PS51898">
    <property type="entry name" value="TYR_RECOMBINASE"/>
    <property type="match status" value="1"/>
</dbReference>
<dbReference type="InterPro" id="IPR002104">
    <property type="entry name" value="Integrase_catalytic"/>
</dbReference>
<sequence>MAKQVQITTDSPALFALFTRPLEDLAPLQTLTQGEYAKNSLLAMRKDWNHFVEYCQLNSRCPLPAEPNTVKLFLLQMSQARKFASLRRYSLTIARVHRYLGQIDPVAHREVHYTLQSLRGDKKDDATQARPFHAKHLKALYRQLGESELVKDQRDLAIWAVMFETLLKRSELCELTCANLAEDDDGTLFIEIDQHYLPLTQETRAQLEYWLALAGISDGLLFRSIDRHSNVAQSPMDHSSIYRVFRRASQLLGFDHKNPFSGQSSRVGATQALAKTGLNLDQIQKIGRWKSAAMPAQYLGKKVKSEREKAKFKRQKDLN</sequence>
<evidence type="ECO:0000256" key="4">
    <source>
        <dbReference type="ARBA" id="ARBA00023172"/>
    </source>
</evidence>
<dbReference type="InterPro" id="IPR011010">
    <property type="entry name" value="DNA_brk_join_enz"/>
</dbReference>
<dbReference type="SUPFAM" id="SSF56349">
    <property type="entry name" value="DNA breaking-rejoining enzymes"/>
    <property type="match status" value="1"/>
</dbReference>
<keyword evidence="2" id="KW-0229">DNA integration</keyword>
<proteinExistence type="inferred from homology"/>
<dbReference type="Proteomes" id="UP000838672">
    <property type="component" value="Unassembled WGS sequence"/>
</dbReference>
<dbReference type="InterPro" id="IPR013762">
    <property type="entry name" value="Integrase-like_cat_sf"/>
</dbReference>
<dbReference type="SUPFAM" id="SSF47823">
    <property type="entry name" value="lambda integrase-like, N-terminal domain"/>
    <property type="match status" value="1"/>
</dbReference>
<comment type="caution">
    <text evidence="6">The sequence shown here is derived from an EMBL/GenBank/DDBJ whole genome shotgun (WGS) entry which is preliminary data.</text>
</comment>
<keyword evidence="3" id="KW-0238">DNA-binding</keyword>
<name>A0ABM8ZXL9_9VIBR</name>
<evidence type="ECO:0000259" key="5">
    <source>
        <dbReference type="PROSITE" id="PS51898"/>
    </source>
</evidence>
<dbReference type="Gene3D" id="1.10.443.10">
    <property type="entry name" value="Intergrase catalytic core"/>
    <property type="match status" value="1"/>
</dbReference>
<comment type="similarity">
    <text evidence="1">Belongs to the 'phage' integrase family.</text>
</comment>
<keyword evidence="4" id="KW-0233">DNA recombination</keyword>
<dbReference type="PANTHER" id="PTHR30349">
    <property type="entry name" value="PHAGE INTEGRASE-RELATED"/>
    <property type="match status" value="1"/>
</dbReference>
<dbReference type="InterPro" id="IPR010998">
    <property type="entry name" value="Integrase_recombinase_N"/>
</dbReference>
<evidence type="ECO:0000256" key="3">
    <source>
        <dbReference type="ARBA" id="ARBA00023125"/>
    </source>
</evidence>
<dbReference type="RefSeq" id="WP_237468363.1">
    <property type="nucleotide sequence ID" value="NZ_CAKLDI010000002.1"/>
</dbReference>
<evidence type="ECO:0000256" key="2">
    <source>
        <dbReference type="ARBA" id="ARBA00022908"/>
    </source>
</evidence>
<dbReference type="Pfam" id="PF00589">
    <property type="entry name" value="Phage_integrase"/>
    <property type="match status" value="1"/>
</dbReference>
<accession>A0ABM8ZXL9</accession>
<dbReference type="EMBL" id="CAKLDI010000002">
    <property type="protein sequence ID" value="CAH0535471.1"/>
    <property type="molecule type" value="Genomic_DNA"/>
</dbReference>
<feature type="domain" description="Tyr recombinase" evidence="5">
    <location>
        <begin position="127"/>
        <end position="313"/>
    </location>
</feature>
<evidence type="ECO:0000313" key="7">
    <source>
        <dbReference type="Proteomes" id="UP000838672"/>
    </source>
</evidence>
<reference evidence="6" key="1">
    <citation type="submission" date="2021-11" db="EMBL/GenBank/DDBJ databases">
        <authorList>
            <person name="Rodrigo-Torres L."/>
            <person name="Arahal R. D."/>
            <person name="Lucena T."/>
        </authorList>
    </citation>
    <scope>NUCLEOTIDE SEQUENCE</scope>
    <source>
        <strain evidence="6">CECT 7929</strain>
    </source>
</reference>
<dbReference type="Gene3D" id="1.10.150.130">
    <property type="match status" value="1"/>
</dbReference>
<keyword evidence="7" id="KW-1185">Reference proteome</keyword>
<dbReference type="InterPro" id="IPR050090">
    <property type="entry name" value="Tyrosine_recombinase_XerCD"/>
</dbReference>
<gene>
    <name evidence="6" type="ORF">VST7929_03045</name>
</gene>
<protein>
    <recommendedName>
        <fullName evidence="5">Tyr recombinase domain-containing protein</fullName>
    </recommendedName>
</protein>
<organism evidence="6 7">
    <name type="scientific">Vibrio stylophorae</name>
    <dbReference type="NCBI Taxonomy" id="659351"/>
    <lineage>
        <taxon>Bacteria</taxon>
        <taxon>Pseudomonadati</taxon>
        <taxon>Pseudomonadota</taxon>
        <taxon>Gammaproteobacteria</taxon>
        <taxon>Vibrionales</taxon>
        <taxon>Vibrionaceae</taxon>
        <taxon>Vibrio</taxon>
    </lineage>
</organism>
<evidence type="ECO:0000256" key="1">
    <source>
        <dbReference type="ARBA" id="ARBA00008857"/>
    </source>
</evidence>
<dbReference type="PANTHER" id="PTHR30349:SF41">
    <property type="entry name" value="INTEGRASE_RECOMBINASE PROTEIN MJ0367-RELATED"/>
    <property type="match status" value="1"/>
</dbReference>